<proteinExistence type="predicted"/>
<sequence>MNERKHLGWWLGLLVLLSACRPGAARPLVVSGYLEARTVDVIAVEGGRVLQVRVEEGDVVRPGQPLVDLDPAFLEAQIRMAEAQVAQARAALEALEAGPREEDLREAAARVDQAQALRDGAYQAWQDAQAMLREPQELLLQREVAAAQVRVAQARLEQAVALKDIAERLKSRAEAAMREWERLPPPLRPPLPAEVRDAAYAYWSAWAEVNRAGAAYDGSRALLEYLDAVIRDPIALRAQVVEAEGRYRAAEAALEAARAQQAALRAGASPEQREAARARLRQAEAALEALKARRARFQLLAPQGGIVALRAVEPGERVAPGTRVLQLMDLQTLELVVYIPEAALGRVRPGMKVPVTVEGFPGERFEGVIVQIAEEASFTPRNVQSPEERARLTFAVRIRLENPDGRLKPGVPVDVELP</sequence>
<dbReference type="SUPFAM" id="SSF111369">
    <property type="entry name" value="HlyD-like secretion proteins"/>
    <property type="match status" value="2"/>
</dbReference>
<dbReference type="Pfam" id="PF25954">
    <property type="entry name" value="Beta-barrel_RND_2"/>
    <property type="match status" value="1"/>
</dbReference>
<dbReference type="InParanoid" id="A0A212PZ35"/>
<gene>
    <name evidence="5" type="ORF">SAMN02746019_00022920</name>
</gene>
<dbReference type="AlphaFoldDB" id="A0A212PZ35"/>
<dbReference type="PANTHER" id="PTHR32347">
    <property type="entry name" value="EFFLUX SYSTEM COMPONENT YKNX-RELATED"/>
    <property type="match status" value="1"/>
</dbReference>
<evidence type="ECO:0000313" key="6">
    <source>
        <dbReference type="Proteomes" id="UP000197025"/>
    </source>
</evidence>
<accession>A0A212PZ35</accession>
<dbReference type="PROSITE" id="PS51257">
    <property type="entry name" value="PROKAR_LIPOPROTEIN"/>
    <property type="match status" value="1"/>
</dbReference>
<dbReference type="EMBL" id="FYEK01000003">
    <property type="protein sequence ID" value="SNB52312.1"/>
    <property type="molecule type" value="Genomic_DNA"/>
</dbReference>
<comment type="subcellular location">
    <subcellularLocation>
        <location evidence="1">Cell envelope</location>
    </subcellularLocation>
</comment>
<dbReference type="Gene3D" id="2.40.30.170">
    <property type="match status" value="1"/>
</dbReference>
<evidence type="ECO:0000256" key="3">
    <source>
        <dbReference type="SAM" id="Coils"/>
    </source>
</evidence>
<feature type="coiled-coil region" evidence="3">
    <location>
        <begin position="240"/>
        <end position="300"/>
    </location>
</feature>
<protein>
    <submittedName>
        <fullName evidence="5">HlyD family secretion protein</fullName>
    </submittedName>
</protein>
<evidence type="ECO:0000313" key="5">
    <source>
        <dbReference type="EMBL" id="SNB52312.1"/>
    </source>
</evidence>
<dbReference type="RefSeq" id="WP_088570064.1">
    <property type="nucleotide sequence ID" value="NZ_FYEK01000003.1"/>
</dbReference>
<dbReference type="Proteomes" id="UP000197025">
    <property type="component" value="Unassembled WGS sequence"/>
</dbReference>
<dbReference type="InterPro" id="IPR050465">
    <property type="entry name" value="UPF0194_transport"/>
</dbReference>
<dbReference type="PRINTS" id="PR01490">
    <property type="entry name" value="RTXTOXIND"/>
</dbReference>
<dbReference type="Gene3D" id="2.40.50.100">
    <property type="match status" value="1"/>
</dbReference>
<organism evidence="5 6">
    <name type="scientific">Thermoflexus hugenholtzii JAD2</name>
    <dbReference type="NCBI Taxonomy" id="877466"/>
    <lineage>
        <taxon>Bacteria</taxon>
        <taxon>Bacillati</taxon>
        <taxon>Chloroflexota</taxon>
        <taxon>Thermoflexia</taxon>
        <taxon>Thermoflexales</taxon>
        <taxon>Thermoflexaceae</taxon>
        <taxon>Thermoflexus</taxon>
    </lineage>
</organism>
<keyword evidence="6" id="KW-1185">Reference proteome</keyword>
<reference evidence="6" key="1">
    <citation type="submission" date="2017-06" db="EMBL/GenBank/DDBJ databases">
        <authorList>
            <person name="Varghese N."/>
            <person name="Submissions S."/>
        </authorList>
    </citation>
    <scope>NUCLEOTIDE SEQUENCE [LARGE SCALE GENOMIC DNA]</scope>
    <source>
        <strain evidence="6">JAD2</strain>
    </source>
</reference>
<dbReference type="InterPro" id="IPR058792">
    <property type="entry name" value="Beta-barrel_RND_2"/>
</dbReference>
<evidence type="ECO:0000256" key="1">
    <source>
        <dbReference type="ARBA" id="ARBA00004196"/>
    </source>
</evidence>
<name>A0A212PZ35_9CHLR</name>
<keyword evidence="2 3" id="KW-0175">Coiled coil</keyword>
<evidence type="ECO:0000259" key="4">
    <source>
        <dbReference type="Pfam" id="PF25954"/>
    </source>
</evidence>
<dbReference type="OrthoDB" id="140298at2"/>
<dbReference type="GO" id="GO:0030313">
    <property type="term" value="C:cell envelope"/>
    <property type="evidence" value="ECO:0007669"/>
    <property type="project" value="UniProtKB-SubCell"/>
</dbReference>
<feature type="domain" description="CusB-like beta-barrel" evidence="4">
    <location>
        <begin position="335"/>
        <end position="417"/>
    </location>
</feature>
<evidence type="ECO:0000256" key="2">
    <source>
        <dbReference type="ARBA" id="ARBA00023054"/>
    </source>
</evidence>